<dbReference type="InterPro" id="IPR000531">
    <property type="entry name" value="Beta-barrel_TonB"/>
</dbReference>
<feature type="domain" description="TonB-dependent receptor plug" evidence="15">
    <location>
        <begin position="33"/>
        <end position="131"/>
    </location>
</feature>
<evidence type="ECO:0000259" key="14">
    <source>
        <dbReference type="Pfam" id="PF00593"/>
    </source>
</evidence>
<dbReference type="PANTHER" id="PTHR32552">
    <property type="entry name" value="FERRICHROME IRON RECEPTOR-RELATED"/>
    <property type="match status" value="1"/>
</dbReference>
<keyword evidence="4" id="KW-0410">Iron transport</keyword>
<keyword evidence="17" id="KW-1185">Reference proteome</keyword>
<evidence type="ECO:0000256" key="11">
    <source>
        <dbReference type="ARBA" id="ARBA00023237"/>
    </source>
</evidence>
<keyword evidence="6" id="KW-0732">Signal</keyword>
<comment type="similarity">
    <text evidence="12">Belongs to the TonB-dependent receptor family.</text>
</comment>
<keyword evidence="7" id="KW-0408">Iron</keyword>
<evidence type="ECO:0000256" key="5">
    <source>
        <dbReference type="ARBA" id="ARBA00022692"/>
    </source>
</evidence>
<dbReference type="InterPro" id="IPR039426">
    <property type="entry name" value="TonB-dep_rcpt-like"/>
</dbReference>
<name>A0ABX0K8B8_9PROT</name>
<keyword evidence="11" id="KW-0998">Cell outer membrane</keyword>
<evidence type="ECO:0000256" key="1">
    <source>
        <dbReference type="ARBA" id="ARBA00004571"/>
    </source>
</evidence>
<protein>
    <submittedName>
        <fullName evidence="16">TonB-dependent receptor plug domain-containing protein</fullName>
    </submittedName>
</protein>
<comment type="caution">
    <text evidence="16">The sequence shown here is derived from an EMBL/GenBank/DDBJ whole genome shotgun (WGS) entry which is preliminary data.</text>
</comment>
<keyword evidence="10 12" id="KW-0472">Membrane</keyword>
<evidence type="ECO:0000256" key="12">
    <source>
        <dbReference type="RuleBase" id="RU003357"/>
    </source>
</evidence>
<gene>
    <name evidence="16" type="ORF">GOB84_02525</name>
</gene>
<evidence type="ECO:0000256" key="3">
    <source>
        <dbReference type="ARBA" id="ARBA00022452"/>
    </source>
</evidence>
<dbReference type="Proteomes" id="UP000615326">
    <property type="component" value="Unassembled WGS sequence"/>
</dbReference>
<dbReference type="EMBL" id="WOSW01000002">
    <property type="protein sequence ID" value="NHO31446.1"/>
    <property type="molecule type" value="Genomic_DNA"/>
</dbReference>
<keyword evidence="16" id="KW-0675">Receptor</keyword>
<dbReference type="Gene3D" id="2.40.170.20">
    <property type="entry name" value="TonB-dependent receptor, beta-barrel domain"/>
    <property type="match status" value="1"/>
</dbReference>
<dbReference type="PANTHER" id="PTHR32552:SF89">
    <property type="entry name" value="CATECHOLATE SIDEROPHORE RECEPTOR FIU"/>
    <property type="match status" value="1"/>
</dbReference>
<comment type="subcellular location">
    <subcellularLocation>
        <location evidence="1">Cell outer membrane</location>
        <topology evidence="1">Multi-pass membrane protein</topology>
    </subcellularLocation>
</comment>
<keyword evidence="2" id="KW-0813">Transport</keyword>
<evidence type="ECO:0000256" key="13">
    <source>
        <dbReference type="SAM" id="MobiDB-lite"/>
    </source>
</evidence>
<dbReference type="SUPFAM" id="SSF56935">
    <property type="entry name" value="Porins"/>
    <property type="match status" value="1"/>
</dbReference>
<dbReference type="Pfam" id="PF00593">
    <property type="entry name" value="TonB_dep_Rec_b-barrel"/>
    <property type="match status" value="1"/>
</dbReference>
<keyword evidence="9 12" id="KW-0798">TonB box</keyword>
<feature type="region of interest" description="Disordered" evidence="13">
    <location>
        <begin position="1"/>
        <end position="43"/>
    </location>
</feature>
<evidence type="ECO:0000256" key="10">
    <source>
        <dbReference type="ARBA" id="ARBA00023136"/>
    </source>
</evidence>
<evidence type="ECO:0000313" key="17">
    <source>
        <dbReference type="Proteomes" id="UP000615326"/>
    </source>
</evidence>
<evidence type="ECO:0000256" key="9">
    <source>
        <dbReference type="ARBA" id="ARBA00023077"/>
    </source>
</evidence>
<organism evidence="16 17">
    <name type="scientific">Acetobacter fallax</name>
    <dbReference type="NCBI Taxonomy" id="1737473"/>
    <lineage>
        <taxon>Bacteria</taxon>
        <taxon>Pseudomonadati</taxon>
        <taxon>Pseudomonadota</taxon>
        <taxon>Alphaproteobacteria</taxon>
        <taxon>Acetobacterales</taxon>
        <taxon>Acetobacteraceae</taxon>
        <taxon>Acetobacter</taxon>
    </lineage>
</organism>
<evidence type="ECO:0000259" key="15">
    <source>
        <dbReference type="Pfam" id="PF07715"/>
    </source>
</evidence>
<evidence type="ECO:0000256" key="6">
    <source>
        <dbReference type="ARBA" id="ARBA00022729"/>
    </source>
</evidence>
<accession>A0ABX0K8B8</accession>
<keyword evidence="8" id="KW-0406">Ion transport</keyword>
<dbReference type="InterPro" id="IPR036942">
    <property type="entry name" value="Beta-barrel_TonB_sf"/>
</dbReference>
<evidence type="ECO:0000256" key="2">
    <source>
        <dbReference type="ARBA" id="ARBA00022448"/>
    </source>
</evidence>
<proteinExistence type="inferred from homology"/>
<evidence type="ECO:0000313" key="16">
    <source>
        <dbReference type="EMBL" id="NHO31446.1"/>
    </source>
</evidence>
<reference evidence="16 17" key="1">
    <citation type="journal article" date="2020" name="Int. J. Syst. Evol. Microbiol.">
        <title>Novel acetic acid bacteria from cider fermentations: Acetobacter conturbans sp. nov. and Acetobacter fallax sp. nov.</title>
        <authorList>
            <person name="Sombolestani A.S."/>
            <person name="Cleenwerck I."/>
            <person name="Cnockaert M."/>
            <person name="Borremans W."/>
            <person name="Wieme A.D."/>
            <person name="De Vuyst L."/>
            <person name="Vandamme P."/>
        </authorList>
    </citation>
    <scope>NUCLEOTIDE SEQUENCE [LARGE SCALE GENOMIC DNA]</scope>
    <source>
        <strain evidence="16 17">LMG 1637</strain>
    </source>
</reference>
<evidence type="ECO:0000256" key="4">
    <source>
        <dbReference type="ARBA" id="ARBA00022496"/>
    </source>
</evidence>
<sequence>MSALPEVISVHGGMSTSNGVTNTTPGGGLMPRETAPRSQSGVTRDYIAKQTPTTSIVNLMNSLPGVVSAKVDPLGMTPGDMMTMRGMTQSQIGFLFEGAPEADPINYGVSTSTLVDSENLGSLTVSQGSPDIDAPLINAAGGQIAAFEINPSHRMGGYVDVMGGTHSANKEFIRFNTGDIGNTGIRGFASFSYTSSNNWRGPGNQYRYHVDSKWVKEWGEDSSVKAIFAWTRQFNIGMLSPTLAQWKQYGYSYNLAGSYTPGDTTYYKLSQQNNNMVNVIVPMHFRLSRELELNATPYFIQQFGPSMGGENIPVSGGYFGNVAYGNGSSQYGSLNLPYQTNGNLSTLLSDPWNQKIGSVNASMKWTHGHNTLTFGWWYSYAAHTERYQFSLLNYQGKVVNGYGTSPIRFANGQILSGDNLNFWQQQNALYIADTLKLLHDKLELSAGFKAAMVSRQGTNLVPGADPWKTTGNYFEPLPQFYATYHIDPHNQVYINGTTAFRAPVSTEAYVPDYDPNAGQISAVGNLKPEYTIGEEIGFRHTGFWNLSVSAFNLNMTNHNISSSGYIPGSTLVVALPINAGGQTSRGFQAEFGLAPWHHISPYLSGQYLHSTMDNDFTVGGEVLPTKGRIAVSSPKFTGAIGLQYDDGRFFGNFNFRYTDSQYSTFMNDESIPSYMTSDLTLGYRMKSIGPAQHPQIQLNLTNIGDSHYLAMAASTTANAYDTLSRSGAVVAGSSPIYSIGAPFGAYVSLSSGF</sequence>
<feature type="domain" description="TonB-dependent receptor-like beta-barrel" evidence="14">
    <location>
        <begin position="283"/>
        <end position="703"/>
    </location>
</feature>
<keyword evidence="5" id="KW-0812">Transmembrane</keyword>
<keyword evidence="3" id="KW-1134">Transmembrane beta strand</keyword>
<evidence type="ECO:0000256" key="7">
    <source>
        <dbReference type="ARBA" id="ARBA00023004"/>
    </source>
</evidence>
<dbReference type="InterPro" id="IPR012910">
    <property type="entry name" value="Plug_dom"/>
</dbReference>
<evidence type="ECO:0000256" key="8">
    <source>
        <dbReference type="ARBA" id="ARBA00023065"/>
    </source>
</evidence>
<feature type="compositionally biased region" description="Polar residues" evidence="13">
    <location>
        <begin position="14"/>
        <end position="24"/>
    </location>
</feature>
<dbReference type="Pfam" id="PF07715">
    <property type="entry name" value="Plug"/>
    <property type="match status" value="1"/>
</dbReference>